<dbReference type="EMBL" id="VXIT01000004">
    <property type="protein sequence ID" value="KAA6413292.1"/>
    <property type="molecule type" value="Genomic_DNA"/>
</dbReference>
<dbReference type="InterPro" id="IPR001810">
    <property type="entry name" value="F-box_dom"/>
</dbReference>
<gene>
    <name evidence="2" type="ORF">FRX48_03036</name>
</gene>
<accession>A0A5M8PUQ4</accession>
<dbReference type="AlphaFoldDB" id="A0A5M8PUQ4"/>
<evidence type="ECO:0000313" key="3">
    <source>
        <dbReference type="Proteomes" id="UP000324767"/>
    </source>
</evidence>
<dbReference type="SMART" id="SM00256">
    <property type="entry name" value="FBOX"/>
    <property type="match status" value="1"/>
</dbReference>
<dbReference type="Gene3D" id="1.20.1280.50">
    <property type="match status" value="1"/>
</dbReference>
<feature type="domain" description="F-box" evidence="1">
    <location>
        <begin position="15"/>
        <end position="55"/>
    </location>
</feature>
<dbReference type="InterPro" id="IPR036047">
    <property type="entry name" value="F-box-like_dom_sf"/>
</dbReference>
<proteinExistence type="predicted"/>
<dbReference type="Proteomes" id="UP000324767">
    <property type="component" value="Unassembled WGS sequence"/>
</dbReference>
<evidence type="ECO:0000259" key="1">
    <source>
        <dbReference type="SMART" id="SM00256"/>
    </source>
</evidence>
<sequence length="236" mass="26128">MAATTTKPPMTLLDLCDELLLHMLAFLEIPELLACSRACHPLRSLALDPILHRNRLLHASASLSHALPHRPPLSSLRPPTATIYLTPTLSAARVISRSLISIHLSRQLSKRPSASSLVESNILPEECVGGGLSPQLVGIKRGLERERVKDGLRAWLKGRVRAELERRMRAGEREQVRSVKGMVRRFASVAGRGACREEAVWGKGAGERRVRDEPARARVLGLRRFWEGVGRSEQAV</sequence>
<dbReference type="SUPFAM" id="SSF81383">
    <property type="entry name" value="F-box domain"/>
    <property type="match status" value="1"/>
</dbReference>
<dbReference type="Gene3D" id="6.10.140.2040">
    <property type="match status" value="1"/>
</dbReference>
<dbReference type="OrthoDB" id="3219396at2759"/>
<protein>
    <recommendedName>
        <fullName evidence="1">F-box domain-containing protein</fullName>
    </recommendedName>
</protein>
<dbReference type="Pfam" id="PF12937">
    <property type="entry name" value="F-box-like"/>
    <property type="match status" value="1"/>
</dbReference>
<name>A0A5M8PUQ4_9LECA</name>
<evidence type="ECO:0000313" key="2">
    <source>
        <dbReference type="EMBL" id="KAA6413292.1"/>
    </source>
</evidence>
<reference evidence="2 3" key="1">
    <citation type="submission" date="2019-09" db="EMBL/GenBank/DDBJ databases">
        <title>The hologenome of the rock-dwelling lichen Lasallia pustulata.</title>
        <authorList>
            <person name="Greshake Tzovaras B."/>
            <person name="Segers F."/>
            <person name="Bicker A."/>
            <person name="Dal Grande F."/>
            <person name="Otte J."/>
            <person name="Hankeln T."/>
            <person name="Schmitt I."/>
            <person name="Ebersberger I."/>
        </authorList>
    </citation>
    <scope>NUCLEOTIDE SEQUENCE [LARGE SCALE GENOMIC DNA]</scope>
    <source>
        <strain evidence="2">A1-1</strain>
    </source>
</reference>
<comment type="caution">
    <text evidence="2">The sequence shown here is derived from an EMBL/GenBank/DDBJ whole genome shotgun (WGS) entry which is preliminary data.</text>
</comment>
<organism evidence="2 3">
    <name type="scientific">Lasallia pustulata</name>
    <dbReference type="NCBI Taxonomy" id="136370"/>
    <lineage>
        <taxon>Eukaryota</taxon>
        <taxon>Fungi</taxon>
        <taxon>Dikarya</taxon>
        <taxon>Ascomycota</taxon>
        <taxon>Pezizomycotina</taxon>
        <taxon>Lecanoromycetes</taxon>
        <taxon>OSLEUM clade</taxon>
        <taxon>Umbilicariomycetidae</taxon>
        <taxon>Umbilicariales</taxon>
        <taxon>Umbilicariaceae</taxon>
        <taxon>Lasallia</taxon>
    </lineage>
</organism>